<evidence type="ECO:0000256" key="1">
    <source>
        <dbReference type="SAM" id="MobiDB-lite"/>
    </source>
</evidence>
<dbReference type="AlphaFoldDB" id="A0A8J3R1J4"/>
<keyword evidence="3" id="KW-1185">Reference proteome</keyword>
<feature type="region of interest" description="Disordered" evidence="1">
    <location>
        <begin position="1"/>
        <end position="20"/>
    </location>
</feature>
<reference evidence="2" key="1">
    <citation type="submission" date="2021-01" db="EMBL/GenBank/DDBJ databases">
        <title>Whole genome shotgun sequence of Rugosimonospora africana NBRC 104875.</title>
        <authorList>
            <person name="Komaki H."/>
            <person name="Tamura T."/>
        </authorList>
    </citation>
    <scope>NUCLEOTIDE SEQUENCE</scope>
    <source>
        <strain evidence="2">NBRC 104875</strain>
    </source>
</reference>
<name>A0A8J3R1J4_9ACTN</name>
<evidence type="ECO:0000313" key="3">
    <source>
        <dbReference type="Proteomes" id="UP000642748"/>
    </source>
</evidence>
<organism evidence="2 3">
    <name type="scientific">Rugosimonospora africana</name>
    <dbReference type="NCBI Taxonomy" id="556532"/>
    <lineage>
        <taxon>Bacteria</taxon>
        <taxon>Bacillati</taxon>
        <taxon>Actinomycetota</taxon>
        <taxon>Actinomycetes</taxon>
        <taxon>Micromonosporales</taxon>
        <taxon>Micromonosporaceae</taxon>
        <taxon>Rugosimonospora</taxon>
    </lineage>
</organism>
<proteinExistence type="predicted"/>
<feature type="region of interest" description="Disordered" evidence="1">
    <location>
        <begin position="57"/>
        <end position="80"/>
    </location>
</feature>
<dbReference type="EMBL" id="BONZ01000122">
    <property type="protein sequence ID" value="GIH21285.1"/>
    <property type="molecule type" value="Genomic_DNA"/>
</dbReference>
<protein>
    <submittedName>
        <fullName evidence="2">Uncharacterized protein</fullName>
    </submittedName>
</protein>
<sequence length="80" mass="8797">MALAVNGPRRDQAQGDAVAGRTQEIVTPYRNQESIKTISNATRITQHRVRRSLIDAGLTPRGGCRPVAGQIEHPTPRRRA</sequence>
<gene>
    <name evidence="2" type="ORF">Raf01_94570</name>
</gene>
<dbReference type="Proteomes" id="UP000642748">
    <property type="component" value="Unassembled WGS sequence"/>
</dbReference>
<comment type="caution">
    <text evidence="2">The sequence shown here is derived from an EMBL/GenBank/DDBJ whole genome shotgun (WGS) entry which is preliminary data.</text>
</comment>
<evidence type="ECO:0000313" key="2">
    <source>
        <dbReference type="EMBL" id="GIH21285.1"/>
    </source>
</evidence>
<accession>A0A8J3R1J4</accession>